<evidence type="ECO:0000256" key="4">
    <source>
        <dbReference type="RuleBase" id="RU362110"/>
    </source>
</evidence>
<dbReference type="GO" id="GO:0005987">
    <property type="term" value="P:sucrose catabolic process"/>
    <property type="evidence" value="ECO:0007669"/>
    <property type="project" value="TreeGrafter"/>
</dbReference>
<dbReference type="PANTHER" id="PTHR42800">
    <property type="entry name" value="EXOINULINASE INUD (AFU_ORTHOLOGUE AFUA_5G00480)"/>
    <property type="match status" value="1"/>
</dbReference>
<dbReference type="OrthoDB" id="9801455at2"/>
<dbReference type="InterPro" id="IPR013148">
    <property type="entry name" value="Glyco_hydro_32_N"/>
</dbReference>
<keyword evidence="2 4" id="KW-0378">Hydrolase</keyword>
<dbReference type="AlphaFoldDB" id="A0A447I8T4"/>
<reference evidence="7 8" key="1">
    <citation type="submission" date="2018-12" db="EMBL/GenBank/DDBJ databases">
        <authorList>
            <person name="Criscuolo A."/>
        </authorList>
    </citation>
    <scope>NUCLEOTIDE SEQUENCE [LARGE SCALE GENOMIC DNA]</scope>
    <source>
        <strain evidence="7">ACIP1116281</strain>
    </source>
</reference>
<dbReference type="InterPro" id="IPR013320">
    <property type="entry name" value="ConA-like_dom_sf"/>
</dbReference>
<dbReference type="PANTHER" id="PTHR42800:SF1">
    <property type="entry name" value="EXOINULINASE INUD (AFU_ORTHOLOGUE AFUA_5G00480)"/>
    <property type="match status" value="1"/>
</dbReference>
<sequence length="441" mass="48241">MTEKYRPNLHFSPRAGWMNDPNGMIRKDGVWHLFFQHDPDSIVHGPMHWGHATSTDLVHWDEQPIALFPTDLGTCFSGSAIETDDGVKLFYTAHSRTPAGEDYQVQCLVHADADIGAFESDGANPVVPNPGLTAFRDPKVIWHAASGKWVMLVTEGQSIGFYGSTDLKSWTHLSSFGESHGRHSEGPWECPDMVPLTAADGSVVWVLIVGLNPGGYALGSGTQYFLGQFDGTSFTNANAPETELWLDYGRDYYAAQTFFERGGTETPVAIAWASNWLYARQTRTAAFRGVMSLPRQLRLVDTPDGLRVACRVPAVAEAGIAEAGLPGTKRTDLMADLEVGEELVITLFGEREPSFVVRRASVGRGSIRTIRHALDGLDHFAHDYAVDLPWPENGMLDLTVYVDRGLVELSAADGLVWITNLFFPADPEAPLAVGLLEPANA</sequence>
<dbReference type="InterPro" id="IPR013189">
    <property type="entry name" value="Glyco_hydro_32_C"/>
</dbReference>
<dbReference type="InterPro" id="IPR001362">
    <property type="entry name" value="Glyco_hydro_32"/>
</dbReference>
<proteinExistence type="inferred from homology"/>
<evidence type="ECO:0000256" key="1">
    <source>
        <dbReference type="ARBA" id="ARBA00009902"/>
    </source>
</evidence>
<accession>A0A447I8T4</accession>
<dbReference type="Pfam" id="PF08244">
    <property type="entry name" value="Glyco_hydro_32C"/>
    <property type="match status" value="1"/>
</dbReference>
<evidence type="ECO:0000259" key="5">
    <source>
        <dbReference type="Pfam" id="PF00251"/>
    </source>
</evidence>
<dbReference type="Gene3D" id="2.60.120.560">
    <property type="entry name" value="Exo-inulinase, domain 1"/>
    <property type="match status" value="1"/>
</dbReference>
<dbReference type="SUPFAM" id="SSF75005">
    <property type="entry name" value="Arabinanase/levansucrase/invertase"/>
    <property type="match status" value="1"/>
</dbReference>
<dbReference type="SUPFAM" id="SSF49899">
    <property type="entry name" value="Concanavalin A-like lectins/glucanases"/>
    <property type="match status" value="1"/>
</dbReference>
<dbReference type="Gene3D" id="2.115.10.20">
    <property type="entry name" value="Glycosyl hydrolase domain, family 43"/>
    <property type="match status" value="1"/>
</dbReference>
<dbReference type="PROSITE" id="PS00609">
    <property type="entry name" value="GLYCOSYL_HYDROL_F32"/>
    <property type="match status" value="1"/>
</dbReference>
<dbReference type="Pfam" id="PF00251">
    <property type="entry name" value="Glyco_hydro_32N"/>
    <property type="match status" value="1"/>
</dbReference>
<protein>
    <submittedName>
        <fullName evidence="7">Levanase</fullName>
        <ecNumber evidence="7">3.2.1.80</ecNumber>
    </submittedName>
</protein>
<evidence type="ECO:0000256" key="2">
    <source>
        <dbReference type="ARBA" id="ARBA00022801"/>
    </source>
</evidence>
<dbReference type="SMART" id="SM00640">
    <property type="entry name" value="Glyco_32"/>
    <property type="match status" value="1"/>
</dbReference>
<keyword evidence="3 4" id="KW-0326">Glycosidase</keyword>
<dbReference type="InterPro" id="IPR023296">
    <property type="entry name" value="Glyco_hydro_beta-prop_sf"/>
</dbReference>
<feature type="domain" description="Glycosyl hydrolase family 32 C-terminal" evidence="6">
    <location>
        <begin position="343"/>
        <end position="427"/>
    </location>
</feature>
<dbReference type="RefSeq" id="WP_126149512.1">
    <property type="nucleotide sequence ID" value="NZ_JBHTMH010000001.1"/>
</dbReference>
<dbReference type="EMBL" id="UZWD01000017">
    <property type="protein sequence ID" value="VDS03919.1"/>
    <property type="molecule type" value="Genomic_DNA"/>
</dbReference>
<gene>
    <name evidence="7" type="primary">sacC</name>
    <name evidence="7" type="ORF">DEVEQU_01048</name>
</gene>
<dbReference type="EC" id="3.2.1.80" evidence="7"/>
<dbReference type="GO" id="GO:0005737">
    <property type="term" value="C:cytoplasm"/>
    <property type="evidence" value="ECO:0007669"/>
    <property type="project" value="TreeGrafter"/>
</dbReference>
<comment type="similarity">
    <text evidence="1 4">Belongs to the glycosyl hydrolase 32 family.</text>
</comment>
<keyword evidence="8" id="KW-1185">Reference proteome</keyword>
<dbReference type="GO" id="GO:0004575">
    <property type="term" value="F:sucrose alpha-glucosidase activity"/>
    <property type="evidence" value="ECO:0007669"/>
    <property type="project" value="TreeGrafter"/>
</dbReference>
<evidence type="ECO:0000313" key="7">
    <source>
        <dbReference type="EMBL" id="VDS03919.1"/>
    </source>
</evidence>
<name>A0A447I8T4_9HYPH</name>
<dbReference type="InterPro" id="IPR018053">
    <property type="entry name" value="Glyco_hydro_32_AS"/>
</dbReference>
<evidence type="ECO:0000259" key="6">
    <source>
        <dbReference type="Pfam" id="PF08244"/>
    </source>
</evidence>
<dbReference type="Proteomes" id="UP000268844">
    <property type="component" value="Unassembled WGS sequence"/>
</dbReference>
<evidence type="ECO:0000313" key="8">
    <source>
        <dbReference type="Proteomes" id="UP000268844"/>
    </source>
</evidence>
<dbReference type="GO" id="GO:0051669">
    <property type="term" value="F:fructan beta-fructosidase activity"/>
    <property type="evidence" value="ECO:0007669"/>
    <property type="project" value="UniProtKB-EC"/>
</dbReference>
<feature type="domain" description="Glycosyl hydrolase family 32 N-terminal" evidence="5">
    <location>
        <begin position="10"/>
        <end position="302"/>
    </location>
</feature>
<dbReference type="CDD" id="cd18622">
    <property type="entry name" value="GH32_Inu-like"/>
    <property type="match status" value="1"/>
</dbReference>
<organism evidence="7 8">
    <name type="scientific">Devosia equisanguinis</name>
    <dbReference type="NCBI Taxonomy" id="2490941"/>
    <lineage>
        <taxon>Bacteria</taxon>
        <taxon>Pseudomonadati</taxon>
        <taxon>Pseudomonadota</taxon>
        <taxon>Alphaproteobacteria</taxon>
        <taxon>Hyphomicrobiales</taxon>
        <taxon>Devosiaceae</taxon>
        <taxon>Devosia</taxon>
    </lineage>
</organism>
<evidence type="ECO:0000256" key="3">
    <source>
        <dbReference type="ARBA" id="ARBA00023295"/>
    </source>
</evidence>